<dbReference type="AlphaFoldDB" id="A0A7J8DDK5"/>
<feature type="compositionally biased region" description="Basic and acidic residues" evidence="1">
    <location>
        <begin position="40"/>
        <end position="51"/>
    </location>
</feature>
<gene>
    <name evidence="2" type="ORF">HJG59_015909</name>
</gene>
<protein>
    <submittedName>
        <fullName evidence="2">RNA pseudouridine synthase D3</fullName>
    </submittedName>
</protein>
<evidence type="ECO:0000313" key="3">
    <source>
        <dbReference type="Proteomes" id="UP000550707"/>
    </source>
</evidence>
<reference evidence="2 3" key="1">
    <citation type="journal article" date="2020" name="Nature">
        <title>Six reference-quality genomes reveal evolution of bat adaptations.</title>
        <authorList>
            <person name="Jebb D."/>
            <person name="Huang Z."/>
            <person name="Pippel M."/>
            <person name="Hughes G.M."/>
            <person name="Lavrichenko K."/>
            <person name="Devanna P."/>
            <person name="Winkler S."/>
            <person name="Jermiin L.S."/>
            <person name="Skirmuntt E.C."/>
            <person name="Katzourakis A."/>
            <person name="Burkitt-Gray L."/>
            <person name="Ray D.A."/>
            <person name="Sullivan K.A.M."/>
            <person name="Roscito J.G."/>
            <person name="Kirilenko B.M."/>
            <person name="Davalos L.M."/>
            <person name="Corthals A.P."/>
            <person name="Power M.L."/>
            <person name="Jones G."/>
            <person name="Ransome R.D."/>
            <person name="Dechmann D.K.N."/>
            <person name="Locatelli A.G."/>
            <person name="Puechmaille S.J."/>
            <person name="Fedrigo O."/>
            <person name="Jarvis E.D."/>
            <person name="Hiller M."/>
            <person name="Vernes S.C."/>
            <person name="Myers E.W."/>
            <person name="Teeling E.C."/>
        </authorList>
    </citation>
    <scope>NUCLEOTIDE SEQUENCE [LARGE SCALE GENOMIC DNA]</scope>
    <source>
        <strain evidence="2">MMolMol1</strain>
        <tissue evidence="2">Muscle</tissue>
    </source>
</reference>
<sequence length="51" mass="6053">MVLQLCPVLGDHRYSARVGTVLGQRFLLPAENTKPQKQKQSQDFRSRWRRR</sequence>
<evidence type="ECO:0000313" key="2">
    <source>
        <dbReference type="EMBL" id="KAF6421135.1"/>
    </source>
</evidence>
<comment type="caution">
    <text evidence="2">The sequence shown here is derived from an EMBL/GenBank/DDBJ whole genome shotgun (WGS) entry which is preliminary data.</text>
</comment>
<accession>A0A7J8DDK5</accession>
<organism evidence="2 3">
    <name type="scientific">Molossus molossus</name>
    <name type="common">Pallas' mastiff bat</name>
    <name type="synonym">Vespertilio molossus</name>
    <dbReference type="NCBI Taxonomy" id="27622"/>
    <lineage>
        <taxon>Eukaryota</taxon>
        <taxon>Metazoa</taxon>
        <taxon>Chordata</taxon>
        <taxon>Craniata</taxon>
        <taxon>Vertebrata</taxon>
        <taxon>Euteleostomi</taxon>
        <taxon>Mammalia</taxon>
        <taxon>Eutheria</taxon>
        <taxon>Laurasiatheria</taxon>
        <taxon>Chiroptera</taxon>
        <taxon>Yangochiroptera</taxon>
        <taxon>Molossidae</taxon>
        <taxon>Molossus</taxon>
    </lineage>
</organism>
<evidence type="ECO:0000256" key="1">
    <source>
        <dbReference type="SAM" id="MobiDB-lite"/>
    </source>
</evidence>
<name>A0A7J8DDK5_MOLMO</name>
<keyword evidence="3" id="KW-1185">Reference proteome</keyword>
<feature type="region of interest" description="Disordered" evidence="1">
    <location>
        <begin position="29"/>
        <end position="51"/>
    </location>
</feature>
<dbReference type="Proteomes" id="UP000550707">
    <property type="component" value="Unassembled WGS sequence"/>
</dbReference>
<proteinExistence type="predicted"/>
<dbReference type="EMBL" id="JACASF010000018">
    <property type="protein sequence ID" value="KAF6421135.1"/>
    <property type="molecule type" value="Genomic_DNA"/>
</dbReference>